<reference evidence="4 5" key="1">
    <citation type="submission" date="2017-09" db="EMBL/GenBank/DDBJ databases">
        <title>Complete genome sequence of Verrucomicrobial strain HZ-65, isolated from freshwater.</title>
        <authorList>
            <person name="Choi A."/>
        </authorList>
    </citation>
    <scope>NUCLEOTIDE SEQUENCE [LARGE SCALE GENOMIC DNA]</scope>
    <source>
        <strain evidence="4 5">HZ-65</strain>
    </source>
</reference>
<evidence type="ECO:0000259" key="3">
    <source>
        <dbReference type="Pfam" id="PF07589"/>
    </source>
</evidence>
<dbReference type="NCBIfam" id="TIGR02595">
    <property type="entry name" value="PEP_CTERM"/>
    <property type="match status" value="1"/>
</dbReference>
<evidence type="ECO:0000313" key="5">
    <source>
        <dbReference type="Proteomes" id="UP000217265"/>
    </source>
</evidence>
<dbReference type="KEGG" id="vbh:CMV30_12435"/>
<dbReference type="EMBL" id="CP023344">
    <property type="protein sequence ID" value="ATC64700.1"/>
    <property type="molecule type" value="Genomic_DNA"/>
</dbReference>
<sequence>MTSLKLTALRASAVLLFATTALTASAQLRSFTGYNANSLARNDDESTGLVNIGFSANFFGTTYSQTYVNNNGNITFDSPLSTFTPFGIPNSGRVIIAPFFADVDTRGSDSSLVTYGTGILGGHAAFAVNYVNVGVFNVLPIYNSFQLVLVDRSDTGAGNFDFEFNYTDINWETGTASGGNDQGLGGTPVHIGYSNGTPASAFELDGSGISQFFLDSNASTGLIYNQLGVAFDGTSMDGRYAFSVRNGGVIVNPPVEGSAVPEPSTYGLIGALALGALVAFRRRAKRA</sequence>
<feature type="domain" description="NIDO" evidence="2">
    <location>
        <begin position="124"/>
        <end position="222"/>
    </location>
</feature>
<dbReference type="RefSeq" id="WP_096056331.1">
    <property type="nucleotide sequence ID" value="NZ_CP023344.1"/>
</dbReference>
<feature type="domain" description="NIDO" evidence="2">
    <location>
        <begin position="65"/>
        <end position="109"/>
    </location>
</feature>
<dbReference type="OrthoDB" id="5762321at2"/>
<protein>
    <submittedName>
        <fullName evidence="4">VPLPA-CTERM sorting domain-containing protein</fullName>
    </submittedName>
</protein>
<evidence type="ECO:0000313" key="4">
    <source>
        <dbReference type="EMBL" id="ATC64700.1"/>
    </source>
</evidence>
<dbReference type="GO" id="GO:0007160">
    <property type="term" value="P:cell-matrix adhesion"/>
    <property type="evidence" value="ECO:0007669"/>
    <property type="project" value="InterPro"/>
</dbReference>
<feature type="signal peptide" evidence="1">
    <location>
        <begin position="1"/>
        <end position="26"/>
    </location>
</feature>
<accession>A0A290QBX9</accession>
<evidence type="ECO:0000256" key="1">
    <source>
        <dbReference type="SAM" id="SignalP"/>
    </source>
</evidence>
<keyword evidence="5" id="KW-1185">Reference proteome</keyword>
<dbReference type="Proteomes" id="UP000217265">
    <property type="component" value="Chromosome"/>
</dbReference>
<keyword evidence="1" id="KW-0732">Signal</keyword>
<name>A0A290QBX9_9BACT</name>
<dbReference type="InterPro" id="IPR003886">
    <property type="entry name" value="NIDO_dom"/>
</dbReference>
<organism evidence="4 5">
    <name type="scientific">Nibricoccus aquaticus</name>
    <dbReference type="NCBI Taxonomy" id="2576891"/>
    <lineage>
        <taxon>Bacteria</taxon>
        <taxon>Pseudomonadati</taxon>
        <taxon>Verrucomicrobiota</taxon>
        <taxon>Opitutia</taxon>
        <taxon>Opitutales</taxon>
        <taxon>Opitutaceae</taxon>
        <taxon>Nibricoccus</taxon>
    </lineage>
</organism>
<dbReference type="Pfam" id="PF06119">
    <property type="entry name" value="NIDO"/>
    <property type="match status" value="2"/>
</dbReference>
<evidence type="ECO:0000259" key="2">
    <source>
        <dbReference type="Pfam" id="PF06119"/>
    </source>
</evidence>
<gene>
    <name evidence="4" type="ORF">CMV30_12435</name>
</gene>
<dbReference type="InterPro" id="IPR013424">
    <property type="entry name" value="Ice-binding_C"/>
</dbReference>
<feature type="domain" description="Ice-binding protein C-terminal" evidence="3">
    <location>
        <begin position="259"/>
        <end position="283"/>
    </location>
</feature>
<dbReference type="AlphaFoldDB" id="A0A290QBX9"/>
<proteinExistence type="predicted"/>
<feature type="chain" id="PRO_5012471143" evidence="1">
    <location>
        <begin position="27"/>
        <end position="287"/>
    </location>
</feature>
<dbReference type="Pfam" id="PF07589">
    <property type="entry name" value="PEP-CTERM"/>
    <property type="match status" value="1"/>
</dbReference>